<evidence type="ECO:0000313" key="4">
    <source>
        <dbReference type="Proteomes" id="UP000002226"/>
    </source>
</evidence>
<dbReference type="EMBL" id="AAYL02000272">
    <property type="protein sequence ID" value="ESS29938.1"/>
    <property type="molecule type" value="Genomic_DNA"/>
</dbReference>
<evidence type="ECO:0000256" key="1">
    <source>
        <dbReference type="SAM" id="MobiDB-lite"/>
    </source>
</evidence>
<feature type="chain" id="PRO_5004730155" description="Transmembrane protein" evidence="2">
    <location>
        <begin position="25"/>
        <end position="468"/>
    </location>
</feature>
<evidence type="ECO:0000313" key="3">
    <source>
        <dbReference type="EMBL" id="ESS29938.1"/>
    </source>
</evidence>
<evidence type="ECO:0000256" key="2">
    <source>
        <dbReference type="SAM" id="SignalP"/>
    </source>
</evidence>
<dbReference type="Proteomes" id="UP000002226">
    <property type="component" value="Unassembled WGS sequence"/>
</dbReference>
<dbReference type="PaxDb" id="5811-TGME49_097270"/>
<reference evidence="3" key="1">
    <citation type="submission" date="2007-03" db="EMBL/GenBank/DDBJ databases">
        <authorList>
            <person name="Paulsen I."/>
        </authorList>
    </citation>
    <scope>NUCLEOTIDE SEQUENCE</scope>
    <source>
        <strain evidence="3">VEG</strain>
    </source>
</reference>
<name>V4Z3B5_TOXGV</name>
<gene>
    <name evidence="3" type="ORF">TGVEG_297270</name>
</gene>
<dbReference type="AlphaFoldDB" id="V4Z3B5"/>
<protein>
    <recommendedName>
        <fullName evidence="5">Transmembrane protein</fullName>
    </recommendedName>
</protein>
<keyword evidence="4" id="KW-1185">Reference proteome</keyword>
<dbReference type="OMA" id="CSAKILF"/>
<comment type="caution">
    <text evidence="3">The sequence shown here is derived from an EMBL/GenBank/DDBJ whole genome shotgun (WGS) entry which is preliminary data.</text>
</comment>
<accession>V4Z3B5</accession>
<dbReference type="eggNOG" id="ENOG502SQUN">
    <property type="taxonomic scope" value="Eukaryota"/>
</dbReference>
<evidence type="ECO:0008006" key="5">
    <source>
        <dbReference type="Google" id="ProtNLM"/>
    </source>
</evidence>
<keyword evidence="2" id="KW-0732">Signal</keyword>
<organism evidence="3 4">
    <name type="scientific">Toxoplasma gondii (strain ATCC 50861 / VEG)</name>
    <dbReference type="NCBI Taxonomy" id="432359"/>
    <lineage>
        <taxon>Eukaryota</taxon>
        <taxon>Sar</taxon>
        <taxon>Alveolata</taxon>
        <taxon>Apicomplexa</taxon>
        <taxon>Conoidasida</taxon>
        <taxon>Coccidia</taxon>
        <taxon>Eucoccidiorida</taxon>
        <taxon>Eimeriorina</taxon>
        <taxon>Sarcocystidae</taxon>
        <taxon>Toxoplasma</taxon>
    </lineage>
</organism>
<sequence>MPPLSGLLPCFILLSFFLSRFCSAKILFGEADLFRQRVAPGAAQLQTSSPPHRFSPSLAALLCIPKRSFSSPAHSVSSSSRPSSSSSARLRASSSSSSALRTSSSASSHSSLSSLSSPLNRPLFSRCPCGTANEEGASLLCIRAAGLSSAEPPPRGFSLSNACASVPAFLSLSHLSLLSEVSRACLSTAQRPFRSSLHATRRRAASESPGVAACALFWASVGIPRSALRGLSGWAAWRVARAETAAERLLPSSTKVHMVWGYPIFGDDPKKLRRKKVDHAWERGLSRANLAWEYETANKLAQGIYYIKEEHSIHSMEEEGLGSTDDMMLTAEQAAGNVEIDPEEIEKIKRVLPIVDRGDGVGIATLIGAKDGMFAFRYNGPLTHKFGFKQWLRYLITANYPGAKVRLVTEHSIDPEDRPGNQKHRLPEEMVAQIRKVVFWRRPYQYENEQEAYGPNPLGHVSSPQQIR</sequence>
<dbReference type="OrthoDB" id="332524at2759"/>
<feature type="region of interest" description="Disordered" evidence="1">
    <location>
        <begin position="69"/>
        <end position="119"/>
    </location>
</feature>
<dbReference type="VEuPathDB" id="ToxoDB:TGVEG_297270"/>
<feature type="signal peptide" evidence="2">
    <location>
        <begin position="1"/>
        <end position="24"/>
    </location>
</feature>
<proteinExistence type="predicted"/>